<dbReference type="Gene3D" id="3.40.50.360">
    <property type="match status" value="1"/>
</dbReference>
<dbReference type="SUPFAM" id="SSF52218">
    <property type="entry name" value="Flavoproteins"/>
    <property type="match status" value="1"/>
</dbReference>
<name>A0A0E2HAR9_9FIRM</name>
<evidence type="ECO:0000313" key="5">
    <source>
        <dbReference type="Proteomes" id="UP000013085"/>
    </source>
</evidence>
<dbReference type="InterPro" id="IPR051796">
    <property type="entry name" value="ISF_SsuE-like"/>
</dbReference>
<dbReference type="GeneID" id="57963194"/>
<dbReference type="AlphaFoldDB" id="A0A0E2HAR9"/>
<keyword evidence="1" id="KW-0285">Flavoprotein</keyword>
<evidence type="ECO:0000256" key="1">
    <source>
        <dbReference type="ARBA" id="ARBA00022630"/>
    </source>
</evidence>
<organism evidence="4 5">
    <name type="scientific">[Clostridium] clostridioforme 90A8</name>
    <dbReference type="NCBI Taxonomy" id="999408"/>
    <lineage>
        <taxon>Bacteria</taxon>
        <taxon>Bacillati</taxon>
        <taxon>Bacillota</taxon>
        <taxon>Clostridia</taxon>
        <taxon>Lachnospirales</taxon>
        <taxon>Lachnospiraceae</taxon>
        <taxon>Enterocloster</taxon>
    </lineage>
</organism>
<dbReference type="EMBL" id="AGYR01000028">
    <property type="protein sequence ID" value="ENZ13864.1"/>
    <property type="molecule type" value="Genomic_DNA"/>
</dbReference>
<evidence type="ECO:0000313" key="4">
    <source>
        <dbReference type="EMBL" id="ENZ13864.1"/>
    </source>
</evidence>
<sequence length="179" mass="19934">MNKNVLVISASPRKGGNSDTLCDEFIRGAQESGNHAEKIFLASKNIKYCIGCGVCNTTQKCVQKDDMAEILDKMVEADVIVLATPVYFYTMDAQMKTLIDRTVPRYTEIQNKDFYFIVAAADTERKMMERTIEGFRGFTQDCLTGAREKGIIYGTGAWQAGEIKGTPAVKQAYEMGRNV</sequence>
<feature type="domain" description="NADPH-dependent FMN reductase-like" evidence="3">
    <location>
        <begin position="4"/>
        <end position="121"/>
    </location>
</feature>
<dbReference type="RefSeq" id="WP_002585630.1">
    <property type="nucleotide sequence ID" value="NZ_KB851021.1"/>
</dbReference>
<gene>
    <name evidence="4" type="ORF">HMPREF1090_02484</name>
</gene>
<dbReference type="InterPro" id="IPR005025">
    <property type="entry name" value="FMN_Rdtase-like_dom"/>
</dbReference>
<comment type="caution">
    <text evidence="4">The sequence shown here is derived from an EMBL/GenBank/DDBJ whole genome shotgun (WGS) entry which is preliminary data.</text>
</comment>
<evidence type="ECO:0000256" key="2">
    <source>
        <dbReference type="ARBA" id="ARBA00022643"/>
    </source>
</evidence>
<dbReference type="PANTHER" id="PTHR43278:SF4">
    <property type="entry name" value="NAD(P)H-DEPENDENT FMN-CONTAINING OXIDOREDUCTASE YWQN-RELATED"/>
    <property type="match status" value="1"/>
</dbReference>
<dbReference type="GO" id="GO:0016491">
    <property type="term" value="F:oxidoreductase activity"/>
    <property type="evidence" value="ECO:0007669"/>
    <property type="project" value="InterPro"/>
</dbReference>
<dbReference type="Proteomes" id="UP000013085">
    <property type="component" value="Unassembled WGS sequence"/>
</dbReference>
<keyword evidence="2" id="KW-0288">FMN</keyword>
<proteinExistence type="predicted"/>
<dbReference type="Pfam" id="PF03358">
    <property type="entry name" value="FMN_red"/>
    <property type="match status" value="1"/>
</dbReference>
<dbReference type="PANTHER" id="PTHR43278">
    <property type="entry name" value="NAD(P)H-DEPENDENT FMN-CONTAINING OXIDOREDUCTASE YWQN-RELATED"/>
    <property type="match status" value="1"/>
</dbReference>
<evidence type="ECO:0000259" key="3">
    <source>
        <dbReference type="Pfam" id="PF03358"/>
    </source>
</evidence>
<dbReference type="HOGENOM" id="CLU_050993_6_1_9"/>
<reference evidence="4 5" key="1">
    <citation type="submission" date="2013-01" db="EMBL/GenBank/DDBJ databases">
        <title>The Genome Sequence of Clostridium clostridioforme 90A8.</title>
        <authorList>
            <consortium name="The Broad Institute Genome Sequencing Platform"/>
            <person name="Earl A."/>
            <person name="Ward D."/>
            <person name="Feldgarden M."/>
            <person name="Gevers D."/>
            <person name="Courvalin P."/>
            <person name="Lambert T."/>
            <person name="Walker B."/>
            <person name="Young S.K."/>
            <person name="Zeng Q."/>
            <person name="Gargeya S."/>
            <person name="Fitzgerald M."/>
            <person name="Haas B."/>
            <person name="Abouelleil A."/>
            <person name="Alvarado L."/>
            <person name="Arachchi H.M."/>
            <person name="Berlin A.M."/>
            <person name="Chapman S.B."/>
            <person name="Dewar J."/>
            <person name="Goldberg J."/>
            <person name="Griggs A."/>
            <person name="Gujja S."/>
            <person name="Hansen M."/>
            <person name="Howarth C."/>
            <person name="Imamovic A."/>
            <person name="Larimer J."/>
            <person name="McCowan C."/>
            <person name="Murphy C."/>
            <person name="Neiman D."/>
            <person name="Pearson M."/>
            <person name="Priest M."/>
            <person name="Roberts A."/>
            <person name="Saif S."/>
            <person name="Shea T."/>
            <person name="Sisk P."/>
            <person name="Sykes S."/>
            <person name="Wortman J."/>
            <person name="Nusbaum C."/>
            <person name="Birren B."/>
        </authorList>
    </citation>
    <scope>NUCLEOTIDE SEQUENCE [LARGE SCALE GENOMIC DNA]</scope>
    <source>
        <strain evidence="4 5">90A8</strain>
    </source>
</reference>
<accession>A0A0E2HAR9</accession>
<dbReference type="PATRIC" id="fig|999408.3.peg.2684"/>
<protein>
    <submittedName>
        <fullName evidence="4">NADPH-dependent FMN reductase</fullName>
    </submittedName>
</protein>
<dbReference type="InterPro" id="IPR029039">
    <property type="entry name" value="Flavoprotein-like_sf"/>
</dbReference>